<evidence type="ECO:0000313" key="14">
    <source>
        <dbReference type="EMBL" id="KAJ9682457.1"/>
    </source>
</evidence>
<evidence type="ECO:0000256" key="2">
    <source>
        <dbReference type="ARBA" id="ARBA00004167"/>
    </source>
</evidence>
<evidence type="ECO:0000256" key="7">
    <source>
        <dbReference type="ARBA" id="ARBA00022989"/>
    </source>
</evidence>
<dbReference type="InterPro" id="IPR001128">
    <property type="entry name" value="Cyt_P450"/>
</dbReference>
<dbReference type="GO" id="GO:0020037">
    <property type="term" value="F:heme binding"/>
    <property type="evidence" value="ECO:0007669"/>
    <property type="project" value="InterPro"/>
</dbReference>
<dbReference type="CDD" id="cd11075">
    <property type="entry name" value="CYP77_89"/>
    <property type="match status" value="1"/>
</dbReference>
<keyword evidence="11" id="KW-0472">Membrane</keyword>
<dbReference type="PRINTS" id="PR00463">
    <property type="entry name" value="EP450I"/>
</dbReference>
<keyword evidence="7" id="KW-1133">Transmembrane helix</keyword>
<keyword evidence="10 13" id="KW-0503">Monooxygenase</keyword>
<keyword evidence="5" id="KW-0812">Transmembrane</keyword>
<sequence length="529" mass="60420">METWFRVLVSLCIAAFFFPLLFSKPKKKLPPGPFAFPIISSYLWLQKSYTELEPILRNLHAKHGPIVSLPLGNSPTIFVASASLPYEALVQNAAVFAHCPVPPVTNKVIGSNQHNVSSADYGPTWRLLRRNLTTKILSPLCLKEYSRAHKWVLEILFSRLRRSSETGDGVVRVVDDFHFAMFCLLVLMCFGYQLEEEKVREIEAAQLRVLAGFGTFNMLNFWPTIGKILFRKHWEKFLQLRKHQEDVLIPLIRARERLKKELQSKQQEDSDKEDSSRITVYVDTLLDLQLPDEKRKLNDSELVSLCSDFLNAGAHTMSRPKFRATQNLTHDPKSKWIMANQVKYPHIQAKVFEEISGVMGTREDEVKQEDLQKMPYLKAVILEGLRRHPPGHFGLPHAVNQDVNLGGYTIPQNANIFFMVAEIAWNPEVWEDPLEFKPERFLTGDGVEAFDVTGSKEIKMMPFGAGRRVCPGNGLGIFHLEYFVANLIWKFKWTDVDGDDVDLSEKKVSALLPVLMQNPLKAHISPRAK</sequence>
<dbReference type="EMBL" id="JARBHA010000014">
    <property type="protein sequence ID" value="KAJ9682457.1"/>
    <property type="molecule type" value="Genomic_DNA"/>
</dbReference>
<gene>
    <name evidence="14" type="ORF">PVL29_018387</name>
</gene>
<proteinExistence type="inferred from homology"/>
<dbReference type="InterPro" id="IPR051103">
    <property type="entry name" value="Plant_metabolite_P450s"/>
</dbReference>
<comment type="subcellular location">
    <subcellularLocation>
        <location evidence="2">Membrane</location>
        <topology evidence="2">Single-pass membrane protein</topology>
    </subcellularLocation>
</comment>
<keyword evidence="8 13" id="KW-0560">Oxidoreductase</keyword>
<dbReference type="PRINTS" id="PR00385">
    <property type="entry name" value="P450"/>
</dbReference>
<keyword evidence="15" id="KW-1185">Reference proteome</keyword>
<evidence type="ECO:0000256" key="5">
    <source>
        <dbReference type="ARBA" id="ARBA00022692"/>
    </source>
</evidence>
<dbReference type="Pfam" id="PF00067">
    <property type="entry name" value="p450"/>
    <property type="match status" value="1"/>
</dbReference>
<keyword evidence="6 12" id="KW-0479">Metal-binding</keyword>
<comment type="cofactor">
    <cofactor evidence="1 12">
        <name>heme</name>
        <dbReference type="ChEBI" id="CHEBI:30413"/>
    </cofactor>
</comment>
<dbReference type="AlphaFoldDB" id="A0AA38Z581"/>
<dbReference type="Gene3D" id="1.10.630.10">
    <property type="entry name" value="Cytochrome P450"/>
    <property type="match status" value="1"/>
</dbReference>
<comment type="caution">
    <text evidence="14">The sequence shown here is derived from an EMBL/GenBank/DDBJ whole genome shotgun (WGS) entry which is preliminary data.</text>
</comment>
<evidence type="ECO:0000256" key="12">
    <source>
        <dbReference type="PIRSR" id="PIRSR602401-1"/>
    </source>
</evidence>
<keyword evidence="9 12" id="KW-0408">Iron</keyword>
<evidence type="ECO:0000256" key="8">
    <source>
        <dbReference type="ARBA" id="ARBA00023002"/>
    </source>
</evidence>
<feature type="binding site" description="axial binding residue" evidence="12">
    <location>
        <position position="470"/>
    </location>
    <ligand>
        <name>heme</name>
        <dbReference type="ChEBI" id="CHEBI:30413"/>
    </ligand>
    <ligandPart>
        <name>Fe</name>
        <dbReference type="ChEBI" id="CHEBI:18248"/>
    </ligandPart>
</feature>
<dbReference type="FunFam" id="1.10.630.10:FF:000012">
    <property type="entry name" value="Cytochrome P450 family protein"/>
    <property type="match status" value="1"/>
</dbReference>
<dbReference type="InterPro" id="IPR017972">
    <property type="entry name" value="Cyt_P450_CS"/>
</dbReference>
<dbReference type="InterPro" id="IPR036396">
    <property type="entry name" value="Cyt_P450_sf"/>
</dbReference>
<evidence type="ECO:0000256" key="6">
    <source>
        <dbReference type="ARBA" id="ARBA00022723"/>
    </source>
</evidence>
<dbReference type="Proteomes" id="UP001168098">
    <property type="component" value="Unassembled WGS sequence"/>
</dbReference>
<evidence type="ECO:0000256" key="9">
    <source>
        <dbReference type="ARBA" id="ARBA00023004"/>
    </source>
</evidence>
<reference evidence="14 15" key="1">
    <citation type="journal article" date="2023" name="BMC Biotechnol.">
        <title>Vitis rotundifolia cv Carlos genome sequencing.</title>
        <authorList>
            <person name="Huff M."/>
            <person name="Hulse-Kemp A."/>
            <person name="Scheffler B."/>
            <person name="Youngblood R."/>
            <person name="Simpson S."/>
            <person name="Babiker E."/>
            <person name="Staton M."/>
        </authorList>
    </citation>
    <scope>NUCLEOTIDE SEQUENCE [LARGE SCALE GENOMIC DNA]</scope>
    <source>
        <tissue evidence="14">Leaf</tissue>
    </source>
</reference>
<evidence type="ECO:0000256" key="10">
    <source>
        <dbReference type="ARBA" id="ARBA00023033"/>
    </source>
</evidence>
<dbReference type="GO" id="GO:0005506">
    <property type="term" value="F:iron ion binding"/>
    <property type="evidence" value="ECO:0007669"/>
    <property type="project" value="InterPro"/>
</dbReference>
<evidence type="ECO:0008006" key="16">
    <source>
        <dbReference type="Google" id="ProtNLM"/>
    </source>
</evidence>
<dbReference type="InterPro" id="IPR002401">
    <property type="entry name" value="Cyt_P450_E_grp-I"/>
</dbReference>
<name>A0AA38Z581_VITRO</name>
<dbReference type="PANTHER" id="PTHR24298">
    <property type="entry name" value="FLAVONOID 3'-MONOOXYGENASE-RELATED"/>
    <property type="match status" value="1"/>
</dbReference>
<organism evidence="14 15">
    <name type="scientific">Vitis rotundifolia</name>
    <name type="common">Muscadine grape</name>
    <dbReference type="NCBI Taxonomy" id="103349"/>
    <lineage>
        <taxon>Eukaryota</taxon>
        <taxon>Viridiplantae</taxon>
        <taxon>Streptophyta</taxon>
        <taxon>Embryophyta</taxon>
        <taxon>Tracheophyta</taxon>
        <taxon>Spermatophyta</taxon>
        <taxon>Magnoliopsida</taxon>
        <taxon>eudicotyledons</taxon>
        <taxon>Gunneridae</taxon>
        <taxon>Pentapetalae</taxon>
        <taxon>rosids</taxon>
        <taxon>Vitales</taxon>
        <taxon>Vitaceae</taxon>
        <taxon>Viteae</taxon>
        <taxon>Vitis</taxon>
    </lineage>
</organism>
<dbReference type="PANTHER" id="PTHR24298:SF800">
    <property type="entry name" value="CYTOCHROME P450 89A2-RELATED"/>
    <property type="match status" value="1"/>
</dbReference>
<comment type="similarity">
    <text evidence="3 13">Belongs to the cytochrome P450 family.</text>
</comment>
<evidence type="ECO:0000256" key="3">
    <source>
        <dbReference type="ARBA" id="ARBA00010617"/>
    </source>
</evidence>
<evidence type="ECO:0000256" key="13">
    <source>
        <dbReference type="RuleBase" id="RU000461"/>
    </source>
</evidence>
<evidence type="ECO:0000256" key="1">
    <source>
        <dbReference type="ARBA" id="ARBA00001971"/>
    </source>
</evidence>
<evidence type="ECO:0000256" key="4">
    <source>
        <dbReference type="ARBA" id="ARBA00022617"/>
    </source>
</evidence>
<evidence type="ECO:0000256" key="11">
    <source>
        <dbReference type="ARBA" id="ARBA00023136"/>
    </source>
</evidence>
<dbReference type="GO" id="GO:0016020">
    <property type="term" value="C:membrane"/>
    <property type="evidence" value="ECO:0007669"/>
    <property type="project" value="UniProtKB-SubCell"/>
</dbReference>
<dbReference type="GO" id="GO:0016709">
    <property type="term" value="F:oxidoreductase activity, acting on paired donors, with incorporation or reduction of molecular oxygen, NAD(P)H as one donor, and incorporation of one atom of oxygen"/>
    <property type="evidence" value="ECO:0007669"/>
    <property type="project" value="TreeGrafter"/>
</dbReference>
<protein>
    <recommendedName>
        <fullName evidence="16">Cytochrome P450 89A2-like</fullName>
    </recommendedName>
</protein>
<keyword evidence="4 12" id="KW-0349">Heme</keyword>
<evidence type="ECO:0000313" key="15">
    <source>
        <dbReference type="Proteomes" id="UP001168098"/>
    </source>
</evidence>
<accession>A0AA38Z581</accession>
<dbReference type="SUPFAM" id="SSF48264">
    <property type="entry name" value="Cytochrome P450"/>
    <property type="match status" value="1"/>
</dbReference>
<dbReference type="PROSITE" id="PS00086">
    <property type="entry name" value="CYTOCHROME_P450"/>
    <property type="match status" value="1"/>
</dbReference>